<sequence>MKGVLTLPFSQVKSLFPILKNPANRNRAAGFTLEEFHYAFTNALTREESDEAYAKYAIAAPGRIVFDAAILNFDPKAAAKVNFKNEDRAPLLFIAGQLDHIMPSTVNRANAKKYRTGVVAFREFEGRDHFIAGEKGWEEVATFALDWANQPTAFGLN</sequence>
<protein>
    <recommendedName>
        <fullName evidence="3">Alpha/beta hydrolase</fullName>
    </recommendedName>
</protein>
<dbReference type="InterPro" id="IPR029058">
    <property type="entry name" value="AB_hydrolase_fold"/>
</dbReference>
<reference evidence="1 2" key="1">
    <citation type="submission" date="2017-08" db="EMBL/GenBank/DDBJ databases">
        <title>Infants hospitalized years apart are colonized by the same room-sourced microbial strains.</title>
        <authorList>
            <person name="Brooks B."/>
            <person name="Olm M.R."/>
            <person name="Firek B.A."/>
            <person name="Baker R."/>
            <person name="Thomas B.C."/>
            <person name="Morowitz M.J."/>
            <person name="Banfield J.F."/>
        </authorList>
    </citation>
    <scope>NUCLEOTIDE SEQUENCE [LARGE SCALE GENOMIC DNA]</scope>
    <source>
        <strain evidence="1">S2_003_000_R2_14</strain>
    </source>
</reference>
<proteinExistence type="predicted"/>
<accession>A0A2W5SZ02</accession>
<organism evidence="1 2">
    <name type="scientific">Archangium gephyra</name>
    <dbReference type="NCBI Taxonomy" id="48"/>
    <lineage>
        <taxon>Bacteria</taxon>
        <taxon>Pseudomonadati</taxon>
        <taxon>Myxococcota</taxon>
        <taxon>Myxococcia</taxon>
        <taxon>Myxococcales</taxon>
        <taxon>Cystobacterineae</taxon>
        <taxon>Archangiaceae</taxon>
        <taxon>Archangium</taxon>
    </lineage>
</organism>
<dbReference type="AlphaFoldDB" id="A0A2W5SZ02"/>
<gene>
    <name evidence="1" type="ORF">DI536_29470</name>
</gene>
<dbReference type="Gene3D" id="3.40.50.1820">
    <property type="entry name" value="alpha/beta hydrolase"/>
    <property type="match status" value="1"/>
</dbReference>
<evidence type="ECO:0000313" key="2">
    <source>
        <dbReference type="Proteomes" id="UP000249061"/>
    </source>
</evidence>
<evidence type="ECO:0000313" key="1">
    <source>
        <dbReference type="EMBL" id="PZR06997.1"/>
    </source>
</evidence>
<dbReference type="SUPFAM" id="SSF53474">
    <property type="entry name" value="alpha/beta-Hydrolases"/>
    <property type="match status" value="1"/>
</dbReference>
<name>A0A2W5SZ02_9BACT</name>
<dbReference type="Proteomes" id="UP000249061">
    <property type="component" value="Unassembled WGS sequence"/>
</dbReference>
<comment type="caution">
    <text evidence="1">The sequence shown here is derived from an EMBL/GenBank/DDBJ whole genome shotgun (WGS) entry which is preliminary data.</text>
</comment>
<dbReference type="EMBL" id="QFQP01000035">
    <property type="protein sequence ID" value="PZR06997.1"/>
    <property type="molecule type" value="Genomic_DNA"/>
</dbReference>
<evidence type="ECO:0008006" key="3">
    <source>
        <dbReference type="Google" id="ProtNLM"/>
    </source>
</evidence>